<dbReference type="GO" id="GO:0008270">
    <property type="term" value="F:zinc ion binding"/>
    <property type="evidence" value="ECO:0007669"/>
    <property type="project" value="UniProtKB-KW"/>
</dbReference>
<name>A0A1S2XZ05_CICAR</name>
<feature type="domain" description="RING-type" evidence="3">
    <location>
        <begin position="118"/>
        <end position="159"/>
    </location>
</feature>
<reference evidence="4" key="1">
    <citation type="journal article" date="2013" name="Nat. Biotechnol.">
        <title>Draft genome sequence of chickpea (Cicer arietinum) provides a resource for trait improvement.</title>
        <authorList>
            <person name="Varshney R.K."/>
            <person name="Song C."/>
            <person name="Saxena R.K."/>
            <person name="Azam S."/>
            <person name="Yu S."/>
            <person name="Sharpe A.G."/>
            <person name="Cannon S."/>
            <person name="Baek J."/>
            <person name="Rosen B.D."/>
            <person name="Tar'an B."/>
            <person name="Millan T."/>
            <person name="Zhang X."/>
            <person name="Ramsay L.D."/>
            <person name="Iwata A."/>
            <person name="Wang Y."/>
            <person name="Nelson W."/>
            <person name="Farmer A.D."/>
            <person name="Gaur P.M."/>
            <person name="Soderlund C."/>
            <person name="Penmetsa R.V."/>
            <person name="Xu C."/>
            <person name="Bharti A.K."/>
            <person name="He W."/>
            <person name="Winter P."/>
            <person name="Zhao S."/>
            <person name="Hane J.K."/>
            <person name="Carrasquilla-Garcia N."/>
            <person name="Condie J.A."/>
            <person name="Upadhyaya H.D."/>
            <person name="Luo M.C."/>
            <person name="Thudi M."/>
            <person name="Gowda C.L."/>
            <person name="Singh N.P."/>
            <person name="Lichtenzveig J."/>
            <person name="Gali K.K."/>
            <person name="Rubio J."/>
            <person name="Nadarajan N."/>
            <person name="Dolezel J."/>
            <person name="Bansal K.C."/>
            <person name="Xu X."/>
            <person name="Edwards D."/>
            <person name="Zhang G."/>
            <person name="Kahl G."/>
            <person name="Gil J."/>
            <person name="Singh K.B."/>
            <person name="Datta S.K."/>
            <person name="Jackson S.A."/>
            <person name="Wang J."/>
            <person name="Cook D.R."/>
        </authorList>
    </citation>
    <scope>NUCLEOTIDE SEQUENCE [LARGE SCALE GENOMIC DNA]</scope>
    <source>
        <strain evidence="4">cv. CDC Frontier</strain>
    </source>
</reference>
<organism evidence="4 5">
    <name type="scientific">Cicer arietinum</name>
    <name type="common">Chickpea</name>
    <name type="synonym">Garbanzo</name>
    <dbReference type="NCBI Taxonomy" id="3827"/>
    <lineage>
        <taxon>Eukaryota</taxon>
        <taxon>Viridiplantae</taxon>
        <taxon>Streptophyta</taxon>
        <taxon>Embryophyta</taxon>
        <taxon>Tracheophyta</taxon>
        <taxon>Spermatophyta</taxon>
        <taxon>Magnoliopsida</taxon>
        <taxon>eudicotyledons</taxon>
        <taxon>Gunneridae</taxon>
        <taxon>Pentapetalae</taxon>
        <taxon>rosids</taxon>
        <taxon>fabids</taxon>
        <taxon>Fabales</taxon>
        <taxon>Fabaceae</taxon>
        <taxon>Papilionoideae</taxon>
        <taxon>50 kb inversion clade</taxon>
        <taxon>NPAAA clade</taxon>
        <taxon>Hologalegina</taxon>
        <taxon>IRL clade</taxon>
        <taxon>Cicereae</taxon>
        <taxon>Cicer</taxon>
    </lineage>
</organism>
<keyword evidence="4" id="KW-1185">Reference proteome</keyword>
<dbReference type="GeneID" id="101506187"/>
<dbReference type="InterPro" id="IPR013083">
    <property type="entry name" value="Znf_RING/FYVE/PHD"/>
</dbReference>
<dbReference type="KEGG" id="cam:101506187"/>
<evidence type="ECO:0000256" key="1">
    <source>
        <dbReference type="PROSITE-ProRule" id="PRU00175"/>
    </source>
</evidence>
<dbReference type="AlphaFoldDB" id="A0A1S2XZ05"/>
<keyword evidence="1" id="KW-0863">Zinc-finger</keyword>
<dbReference type="OrthoDB" id="8062037at2759"/>
<evidence type="ECO:0000259" key="3">
    <source>
        <dbReference type="PROSITE" id="PS50089"/>
    </source>
</evidence>
<evidence type="ECO:0000313" key="5">
    <source>
        <dbReference type="RefSeq" id="XP_004496688.1"/>
    </source>
</evidence>
<dbReference type="PANTHER" id="PTHR22765:SF444">
    <property type="entry name" value="ZINC FINGER, C3HC4 TYPE (RING FINGER) PROTEIN"/>
    <property type="match status" value="1"/>
</dbReference>
<keyword evidence="1" id="KW-0862">Zinc</keyword>
<dbReference type="Pfam" id="PF13639">
    <property type="entry name" value="zf-RING_2"/>
    <property type="match status" value="1"/>
</dbReference>
<dbReference type="GO" id="GO:0006511">
    <property type="term" value="P:ubiquitin-dependent protein catabolic process"/>
    <property type="evidence" value="ECO:0007669"/>
    <property type="project" value="TreeGrafter"/>
</dbReference>
<evidence type="ECO:0000313" key="4">
    <source>
        <dbReference type="Proteomes" id="UP000087171"/>
    </source>
</evidence>
<dbReference type="eggNOG" id="KOG0800">
    <property type="taxonomic scope" value="Eukaryota"/>
</dbReference>
<dbReference type="PROSITE" id="PS50089">
    <property type="entry name" value="ZF_RING_2"/>
    <property type="match status" value="1"/>
</dbReference>
<dbReference type="PaxDb" id="3827-XP_004496688.1"/>
<keyword evidence="1" id="KW-0479">Metal-binding</keyword>
<proteinExistence type="predicted"/>
<reference evidence="5" key="2">
    <citation type="submission" date="2025-08" db="UniProtKB">
        <authorList>
            <consortium name="RefSeq"/>
        </authorList>
    </citation>
    <scope>IDENTIFICATION</scope>
    <source>
        <tissue evidence="5">Etiolated seedlings</tissue>
    </source>
</reference>
<dbReference type="RefSeq" id="XP_004496688.1">
    <property type="nucleotide sequence ID" value="XM_004496631.3"/>
</dbReference>
<dbReference type="PANTHER" id="PTHR22765">
    <property type="entry name" value="RING FINGER AND PROTEASE ASSOCIATED DOMAIN-CONTAINING"/>
    <property type="match status" value="1"/>
</dbReference>
<dbReference type="InterPro" id="IPR001841">
    <property type="entry name" value="Znf_RING"/>
</dbReference>
<feature type="compositionally biased region" description="Basic and acidic residues" evidence="2">
    <location>
        <begin position="76"/>
        <end position="87"/>
    </location>
</feature>
<feature type="region of interest" description="Disordered" evidence="2">
    <location>
        <begin position="68"/>
        <end position="87"/>
    </location>
</feature>
<dbReference type="Gene3D" id="3.30.40.10">
    <property type="entry name" value="Zinc/RING finger domain, C3HC4 (zinc finger)"/>
    <property type="match status" value="1"/>
</dbReference>
<dbReference type="SMART" id="SM00184">
    <property type="entry name" value="RING"/>
    <property type="match status" value="1"/>
</dbReference>
<protein>
    <submittedName>
        <fullName evidence="5">RING-H2 finger protein ATL47-like</fullName>
    </submittedName>
</protein>
<gene>
    <name evidence="5" type="primary">LOC101506187</name>
</gene>
<sequence length="165" mass="18786">MAGRLPGVGLPPRKKSQLNIRHEHCVTYRDSNLSESLDAPWTSITTTLDENAFKAKQRLRKKLGYFLSSSGSSEQNPKKEGKETKSTFEKKDVGLGRKLLESTWLLRGNRLKKEKKVCAVCLEDFQQHKEVMNLSCSHKYHSACLLPWLRANPHCPCCRTMVEPS</sequence>
<dbReference type="CDD" id="cd16454">
    <property type="entry name" value="RING-H2_PA-TM-RING"/>
    <property type="match status" value="1"/>
</dbReference>
<dbReference type="Proteomes" id="UP000087171">
    <property type="component" value="Chromosome Ca4"/>
</dbReference>
<accession>A0A1S2XZ05</accession>
<dbReference type="InterPro" id="IPR051826">
    <property type="entry name" value="E3_ubiquitin-ligase_domain"/>
</dbReference>
<dbReference type="SUPFAM" id="SSF57850">
    <property type="entry name" value="RING/U-box"/>
    <property type="match status" value="1"/>
</dbReference>
<evidence type="ECO:0000256" key="2">
    <source>
        <dbReference type="SAM" id="MobiDB-lite"/>
    </source>
</evidence>
<dbReference type="GO" id="GO:0061630">
    <property type="term" value="F:ubiquitin protein ligase activity"/>
    <property type="evidence" value="ECO:0007669"/>
    <property type="project" value="TreeGrafter"/>
</dbReference>